<dbReference type="GO" id="GO:0005829">
    <property type="term" value="C:cytosol"/>
    <property type="evidence" value="ECO:0007669"/>
    <property type="project" value="TreeGrafter"/>
</dbReference>
<gene>
    <name evidence="2" type="ORF">PILCRDRAFT_5517</name>
</gene>
<organism evidence="2 3">
    <name type="scientific">Piloderma croceum (strain F 1598)</name>
    <dbReference type="NCBI Taxonomy" id="765440"/>
    <lineage>
        <taxon>Eukaryota</taxon>
        <taxon>Fungi</taxon>
        <taxon>Dikarya</taxon>
        <taxon>Basidiomycota</taxon>
        <taxon>Agaricomycotina</taxon>
        <taxon>Agaricomycetes</taxon>
        <taxon>Agaricomycetidae</taxon>
        <taxon>Atheliales</taxon>
        <taxon>Atheliaceae</taxon>
        <taxon>Piloderma</taxon>
    </lineage>
</organism>
<dbReference type="InterPro" id="IPR006056">
    <property type="entry name" value="RidA"/>
</dbReference>
<evidence type="ECO:0000313" key="3">
    <source>
        <dbReference type="Proteomes" id="UP000054166"/>
    </source>
</evidence>
<dbReference type="STRING" id="765440.A0A0C3BFW5"/>
<dbReference type="GO" id="GO:0005739">
    <property type="term" value="C:mitochondrion"/>
    <property type="evidence" value="ECO:0007669"/>
    <property type="project" value="TreeGrafter"/>
</dbReference>
<evidence type="ECO:0000313" key="2">
    <source>
        <dbReference type="EMBL" id="KIM85158.1"/>
    </source>
</evidence>
<reference evidence="2 3" key="1">
    <citation type="submission" date="2014-04" db="EMBL/GenBank/DDBJ databases">
        <authorList>
            <consortium name="DOE Joint Genome Institute"/>
            <person name="Kuo A."/>
            <person name="Tarkka M."/>
            <person name="Buscot F."/>
            <person name="Kohler A."/>
            <person name="Nagy L.G."/>
            <person name="Floudas D."/>
            <person name="Copeland A."/>
            <person name="Barry K.W."/>
            <person name="Cichocki N."/>
            <person name="Veneault-Fourrey C."/>
            <person name="LaButti K."/>
            <person name="Lindquist E.A."/>
            <person name="Lipzen A."/>
            <person name="Lundell T."/>
            <person name="Morin E."/>
            <person name="Murat C."/>
            <person name="Sun H."/>
            <person name="Tunlid A."/>
            <person name="Henrissat B."/>
            <person name="Grigoriev I.V."/>
            <person name="Hibbett D.S."/>
            <person name="Martin F."/>
            <person name="Nordberg H.P."/>
            <person name="Cantor M.N."/>
            <person name="Hua S.X."/>
        </authorList>
    </citation>
    <scope>NUCLEOTIDE SEQUENCE [LARGE SCALE GENOMIC DNA]</scope>
    <source>
        <strain evidence="2 3">F 1598</strain>
    </source>
</reference>
<dbReference type="GO" id="GO:0019239">
    <property type="term" value="F:deaminase activity"/>
    <property type="evidence" value="ECO:0007669"/>
    <property type="project" value="TreeGrafter"/>
</dbReference>
<dbReference type="HOGENOM" id="CLU_100715_7_2_1"/>
<proteinExistence type="inferred from homology"/>
<dbReference type="PANTHER" id="PTHR11803:SF58">
    <property type="entry name" value="PROTEIN HMF1-RELATED"/>
    <property type="match status" value="1"/>
</dbReference>
<dbReference type="CDD" id="cd00448">
    <property type="entry name" value="YjgF_YER057c_UK114_family"/>
    <property type="match status" value="1"/>
</dbReference>
<dbReference type="InterPro" id="IPR006175">
    <property type="entry name" value="YjgF/YER057c/UK114"/>
</dbReference>
<comment type="similarity">
    <text evidence="1">Belongs to the RutC family.</text>
</comment>
<dbReference type="SUPFAM" id="SSF55298">
    <property type="entry name" value="YjgF-like"/>
    <property type="match status" value="1"/>
</dbReference>
<name>A0A0C3BFW5_PILCF</name>
<dbReference type="InterPro" id="IPR035959">
    <property type="entry name" value="RutC-like_sf"/>
</dbReference>
<evidence type="ECO:0000256" key="1">
    <source>
        <dbReference type="ARBA" id="ARBA00010552"/>
    </source>
</evidence>
<accession>A0A0C3BFW5</accession>
<dbReference type="OrthoDB" id="309640at2759"/>
<dbReference type="EMBL" id="KN832985">
    <property type="protein sequence ID" value="KIM85158.1"/>
    <property type="molecule type" value="Genomic_DNA"/>
</dbReference>
<keyword evidence="3" id="KW-1185">Reference proteome</keyword>
<reference evidence="3" key="2">
    <citation type="submission" date="2015-01" db="EMBL/GenBank/DDBJ databases">
        <title>Evolutionary Origins and Diversification of the Mycorrhizal Mutualists.</title>
        <authorList>
            <consortium name="DOE Joint Genome Institute"/>
            <consortium name="Mycorrhizal Genomics Consortium"/>
            <person name="Kohler A."/>
            <person name="Kuo A."/>
            <person name="Nagy L.G."/>
            <person name="Floudas D."/>
            <person name="Copeland A."/>
            <person name="Barry K.W."/>
            <person name="Cichocki N."/>
            <person name="Veneault-Fourrey C."/>
            <person name="LaButti K."/>
            <person name="Lindquist E.A."/>
            <person name="Lipzen A."/>
            <person name="Lundell T."/>
            <person name="Morin E."/>
            <person name="Murat C."/>
            <person name="Riley R."/>
            <person name="Ohm R."/>
            <person name="Sun H."/>
            <person name="Tunlid A."/>
            <person name="Henrissat B."/>
            <person name="Grigoriev I.V."/>
            <person name="Hibbett D.S."/>
            <person name="Martin F."/>
        </authorList>
    </citation>
    <scope>NUCLEOTIDE SEQUENCE [LARGE SCALE GENOMIC DNA]</scope>
    <source>
        <strain evidence="3">F 1598</strain>
    </source>
</reference>
<protein>
    <submittedName>
        <fullName evidence="2">Uncharacterized protein</fullName>
    </submittedName>
</protein>
<dbReference type="NCBIfam" id="TIGR00004">
    <property type="entry name" value="Rid family detoxifying hydrolase"/>
    <property type="match status" value="1"/>
</dbReference>
<dbReference type="FunFam" id="3.30.1330.40:FF:000001">
    <property type="entry name" value="L-PSP family endoribonuclease"/>
    <property type="match status" value="1"/>
</dbReference>
<dbReference type="FunCoup" id="A0A0C3BFW5">
    <property type="interactions" value="230"/>
</dbReference>
<dbReference type="Proteomes" id="UP000054166">
    <property type="component" value="Unassembled WGS sequence"/>
</dbReference>
<dbReference type="AlphaFoldDB" id="A0A0C3BFW5"/>
<dbReference type="Gene3D" id="3.30.1330.40">
    <property type="entry name" value="RutC-like"/>
    <property type="match status" value="1"/>
</dbReference>
<dbReference type="Pfam" id="PF01042">
    <property type="entry name" value="Ribonuc_L-PSP"/>
    <property type="match status" value="1"/>
</dbReference>
<sequence length="126" mass="13563">MSNIEKINTTENPQFTHILSHATKVPGLIFLSGSTPVGKDGKVVEGGIKEHTAQCISNLGNVLKAAGSSWERVVKVNVYLKDMDNFSAMNEVYEKLLPTPKPARTCIQAAKLPGDVDIEIEAIAAT</sequence>
<dbReference type="PANTHER" id="PTHR11803">
    <property type="entry name" value="2-IMINOBUTANOATE/2-IMINOPROPANOATE DEAMINASE RIDA"/>
    <property type="match status" value="1"/>
</dbReference>
<dbReference type="InParanoid" id="A0A0C3BFW5"/>